<sequence>MKIKGHEVPAFQKITAVPGMLIFGTCTVVIAKVLFQTEGRGRYGTKKHLYTKPWLQTVAMFIGMLGCLLVLEAYRLIKRKHNDALVSHSKIYYISIVPSMFDLIATSLMNIGLLWIPASIWQMLRGSMVVFSAIFSVVFLKRKLYGFHWVGVCVVVCALVLVGVACIKSDTGSFDVTHELIGIFLVVGAQVIQASQIIVEDHLLHNVKVNPLLIVGLEGLWGTIVTIGVFLPIVGNTPKSWGEGFHEDTIDSLYMMKYSGQIVGLTIAYIFAILGYNMFGMFVTNIFTAVHRTILEAVRTFCIWVVDIIIYYGISKSFGEDWNKWSFLELGGFVVLMCGMFIYNGIWKIPGFTYPSANKTEDNDETKPMLEDDESSSESDLEKHLNSSSD</sequence>
<feature type="transmembrane region" description="Helical" evidence="2">
    <location>
        <begin position="180"/>
        <end position="199"/>
    </location>
</feature>
<accession>A0AAV7YR60</accession>
<feature type="transmembrane region" description="Helical" evidence="2">
    <location>
        <begin position="326"/>
        <end position="346"/>
    </location>
</feature>
<evidence type="ECO:0000259" key="3">
    <source>
        <dbReference type="Pfam" id="PF00892"/>
    </source>
</evidence>
<keyword evidence="2" id="KW-0812">Transmembrane</keyword>
<dbReference type="Proteomes" id="UP001146793">
    <property type="component" value="Unassembled WGS sequence"/>
</dbReference>
<dbReference type="Pfam" id="PF00892">
    <property type="entry name" value="EamA"/>
    <property type="match status" value="1"/>
</dbReference>
<name>A0AAV7YR60_9EUKA</name>
<proteinExistence type="predicted"/>
<dbReference type="PANTHER" id="PTHR13146">
    <property type="match status" value="1"/>
</dbReference>
<dbReference type="InterPro" id="IPR037185">
    <property type="entry name" value="EmrE-like"/>
</dbReference>
<feature type="transmembrane region" description="Helical" evidence="2">
    <location>
        <begin position="262"/>
        <end position="287"/>
    </location>
</feature>
<feature type="transmembrane region" description="Helical" evidence="2">
    <location>
        <begin position="54"/>
        <end position="71"/>
    </location>
</feature>
<protein>
    <recommendedName>
        <fullName evidence="3">EamA domain-containing protein</fullName>
    </recommendedName>
</protein>
<feature type="transmembrane region" description="Helical" evidence="2">
    <location>
        <begin position="14"/>
        <end position="34"/>
    </location>
</feature>
<feature type="transmembrane region" description="Helical" evidence="2">
    <location>
        <begin position="294"/>
        <end position="314"/>
    </location>
</feature>
<dbReference type="PANTHER" id="PTHR13146:SF3">
    <property type="entry name" value="EAMA DOMAIN-CONTAINING PROTEIN"/>
    <property type="match status" value="1"/>
</dbReference>
<comment type="caution">
    <text evidence="4">The sequence shown here is derived from an EMBL/GenBank/DDBJ whole genome shotgun (WGS) entry which is preliminary data.</text>
</comment>
<dbReference type="AlphaFoldDB" id="A0AAV7YR60"/>
<evidence type="ECO:0000313" key="4">
    <source>
        <dbReference type="EMBL" id="KAJ3431126.1"/>
    </source>
</evidence>
<organism evidence="4 5">
    <name type="scientific">Anaeramoeba flamelloides</name>
    <dbReference type="NCBI Taxonomy" id="1746091"/>
    <lineage>
        <taxon>Eukaryota</taxon>
        <taxon>Metamonada</taxon>
        <taxon>Anaeramoebidae</taxon>
        <taxon>Anaeramoeba</taxon>
    </lineage>
</organism>
<feature type="compositionally biased region" description="Basic and acidic residues" evidence="1">
    <location>
        <begin position="360"/>
        <end position="370"/>
    </location>
</feature>
<evidence type="ECO:0000313" key="5">
    <source>
        <dbReference type="Proteomes" id="UP001146793"/>
    </source>
</evidence>
<gene>
    <name evidence="4" type="ORF">M0812_02802</name>
</gene>
<dbReference type="InterPro" id="IPR000620">
    <property type="entry name" value="EamA_dom"/>
</dbReference>
<keyword evidence="2" id="KW-1133">Transmembrane helix</keyword>
<dbReference type="GO" id="GO:0016020">
    <property type="term" value="C:membrane"/>
    <property type="evidence" value="ECO:0007669"/>
    <property type="project" value="InterPro"/>
</dbReference>
<feature type="region of interest" description="Disordered" evidence="1">
    <location>
        <begin position="360"/>
        <end position="390"/>
    </location>
</feature>
<feature type="transmembrane region" description="Helical" evidence="2">
    <location>
        <begin position="147"/>
        <end position="168"/>
    </location>
</feature>
<dbReference type="SUPFAM" id="SSF103481">
    <property type="entry name" value="Multidrug resistance efflux transporter EmrE"/>
    <property type="match status" value="1"/>
</dbReference>
<feature type="transmembrane region" description="Helical" evidence="2">
    <location>
        <begin position="211"/>
        <end position="234"/>
    </location>
</feature>
<feature type="compositionally biased region" description="Basic and acidic residues" evidence="1">
    <location>
        <begin position="380"/>
        <end position="390"/>
    </location>
</feature>
<dbReference type="EMBL" id="JANTQA010000048">
    <property type="protein sequence ID" value="KAJ3431126.1"/>
    <property type="molecule type" value="Genomic_DNA"/>
</dbReference>
<feature type="transmembrane region" description="Helical" evidence="2">
    <location>
        <begin position="91"/>
        <end position="116"/>
    </location>
</feature>
<feature type="transmembrane region" description="Helical" evidence="2">
    <location>
        <begin position="122"/>
        <end position="140"/>
    </location>
</feature>
<evidence type="ECO:0000256" key="2">
    <source>
        <dbReference type="SAM" id="Phobius"/>
    </source>
</evidence>
<reference evidence="4" key="1">
    <citation type="submission" date="2022-08" db="EMBL/GenBank/DDBJ databases">
        <title>Novel sulphate-reducing endosymbionts in the free-living metamonad Anaeramoeba.</title>
        <authorList>
            <person name="Jerlstrom-Hultqvist J."/>
            <person name="Cepicka I."/>
            <person name="Gallot-Lavallee L."/>
            <person name="Salas-Leiva D."/>
            <person name="Curtis B.A."/>
            <person name="Zahonova K."/>
            <person name="Pipaliya S."/>
            <person name="Dacks J."/>
            <person name="Roger A.J."/>
        </authorList>
    </citation>
    <scope>NUCLEOTIDE SEQUENCE</scope>
    <source>
        <strain evidence="4">Busselton2</strain>
    </source>
</reference>
<keyword evidence="2" id="KW-0472">Membrane</keyword>
<evidence type="ECO:0000256" key="1">
    <source>
        <dbReference type="SAM" id="MobiDB-lite"/>
    </source>
</evidence>
<feature type="domain" description="EamA" evidence="3">
    <location>
        <begin position="59"/>
        <end position="162"/>
    </location>
</feature>